<dbReference type="InterPro" id="IPR032710">
    <property type="entry name" value="NTF2-like_dom_sf"/>
</dbReference>
<dbReference type="Gene3D" id="3.30.720.110">
    <property type="match status" value="1"/>
</dbReference>
<dbReference type="SUPFAM" id="SSF54593">
    <property type="entry name" value="Glyoxalase/Bleomycin resistance protein/Dihydroxybiphenyl dioxygenase"/>
    <property type="match status" value="1"/>
</dbReference>
<proteinExistence type="predicted"/>
<dbReference type="PROSITE" id="PS51819">
    <property type="entry name" value="VOC"/>
    <property type="match status" value="1"/>
</dbReference>
<dbReference type="OrthoDB" id="9795306at2"/>
<sequence>MDAASKTEEAAVRQRLDSWIAAFLAKDTDAIMAHYATDVVAYDAIQQLQFKGKEAYRKHWEACMQMCQGPGMFEVKEAATHAVQDLAVVHALVYCGGTDDAGQTQGAWMRMTTTYRQIGGEWLIVHEHFSAPFDMQTGKALFDIAPDNQQKTRAIPLGMSAVTPHLVCDGASDAIAFYQKAFGAQEEGRMDMPDGKLAHASIRIGGAAIMLVDEFPQWGSFSPKTLKGTPVTVHLYVQDADAAMKKAVEAGAREIMAVQEMFWGDRYGVLEDPYGHRWSVATHVRDLTPEQIKEGAMQMMQDQPGCTDQQKAQ</sequence>
<dbReference type="PANTHER" id="PTHR34109:SF1">
    <property type="entry name" value="VOC DOMAIN-CONTAINING PROTEIN"/>
    <property type="match status" value="1"/>
</dbReference>
<dbReference type="Gene3D" id="3.30.720.120">
    <property type="match status" value="1"/>
</dbReference>
<feature type="domain" description="VOC" evidence="1">
    <location>
        <begin position="158"/>
        <end position="283"/>
    </location>
</feature>
<dbReference type="EMBL" id="CP022987">
    <property type="protein sequence ID" value="QAA93133.1"/>
    <property type="molecule type" value="Genomic_DNA"/>
</dbReference>
<dbReference type="Gene3D" id="3.10.450.50">
    <property type="match status" value="1"/>
</dbReference>
<dbReference type="Proteomes" id="UP000283474">
    <property type="component" value="Chromosome"/>
</dbReference>
<protein>
    <recommendedName>
        <fullName evidence="1">VOC domain-containing protein</fullName>
    </recommendedName>
</protein>
<dbReference type="Pfam" id="PF13474">
    <property type="entry name" value="SnoaL_3"/>
    <property type="match status" value="1"/>
</dbReference>
<dbReference type="InterPro" id="IPR037523">
    <property type="entry name" value="VOC_core"/>
</dbReference>
<dbReference type="SUPFAM" id="SSF54427">
    <property type="entry name" value="NTF2-like"/>
    <property type="match status" value="1"/>
</dbReference>
<dbReference type="InterPro" id="IPR004360">
    <property type="entry name" value="Glyas_Fos-R_dOase_dom"/>
</dbReference>
<dbReference type="KEGG" id="pus:CKA81_04240"/>
<organism evidence="2 3">
    <name type="scientific">Pollutimonas thiosulfatoxidans</name>
    <dbReference type="NCBI Taxonomy" id="2028345"/>
    <lineage>
        <taxon>Bacteria</taxon>
        <taxon>Pseudomonadati</taxon>
        <taxon>Pseudomonadota</taxon>
        <taxon>Betaproteobacteria</taxon>
        <taxon>Burkholderiales</taxon>
        <taxon>Alcaligenaceae</taxon>
        <taxon>Pollutimonas</taxon>
    </lineage>
</organism>
<dbReference type="CDD" id="cd07246">
    <property type="entry name" value="VOC_like"/>
    <property type="match status" value="1"/>
</dbReference>
<dbReference type="InterPro" id="IPR037401">
    <property type="entry name" value="SnoaL-like"/>
</dbReference>
<keyword evidence="3" id="KW-1185">Reference proteome</keyword>
<evidence type="ECO:0000259" key="1">
    <source>
        <dbReference type="PROSITE" id="PS51819"/>
    </source>
</evidence>
<dbReference type="AlphaFoldDB" id="A0A410G9Z3"/>
<accession>A0A410G9Z3</accession>
<dbReference type="RefSeq" id="WP_128354193.1">
    <property type="nucleotide sequence ID" value="NZ_CP022987.1"/>
</dbReference>
<reference evidence="2 3" key="1">
    <citation type="submission" date="2017-08" db="EMBL/GenBank/DDBJ databases">
        <authorList>
            <person name="Park S.-J."/>
            <person name="Kim H."/>
        </authorList>
    </citation>
    <scope>NUCLEOTIDE SEQUENCE [LARGE SCALE GENOMIC DNA]</scope>
    <source>
        <strain evidence="3">ye3</strain>
    </source>
</reference>
<dbReference type="InterPro" id="IPR029068">
    <property type="entry name" value="Glyas_Bleomycin-R_OHBP_Dase"/>
</dbReference>
<evidence type="ECO:0000313" key="2">
    <source>
        <dbReference type="EMBL" id="QAA93133.1"/>
    </source>
</evidence>
<dbReference type="Pfam" id="PF00903">
    <property type="entry name" value="Glyoxalase"/>
    <property type="match status" value="1"/>
</dbReference>
<name>A0A410G9Z3_9BURK</name>
<dbReference type="PANTHER" id="PTHR34109">
    <property type="entry name" value="BNAUNNG04460D PROTEIN-RELATED"/>
    <property type="match status" value="1"/>
</dbReference>
<evidence type="ECO:0000313" key="3">
    <source>
        <dbReference type="Proteomes" id="UP000283474"/>
    </source>
</evidence>
<gene>
    <name evidence="2" type="ORF">CKA81_04240</name>
</gene>